<gene>
    <name evidence="4" type="ORF">H9622_15500</name>
</gene>
<feature type="compositionally biased region" description="Pro residues" evidence="1">
    <location>
        <begin position="1"/>
        <end position="14"/>
    </location>
</feature>
<evidence type="ECO:0000256" key="1">
    <source>
        <dbReference type="SAM" id="MobiDB-lite"/>
    </source>
</evidence>
<feature type="transmembrane region" description="Helical" evidence="2">
    <location>
        <begin position="181"/>
        <end position="204"/>
    </location>
</feature>
<reference evidence="4 5" key="1">
    <citation type="submission" date="2020-08" db="EMBL/GenBank/DDBJ databases">
        <title>A Genomic Blueprint of the Chicken Gut Microbiome.</title>
        <authorList>
            <person name="Gilroy R."/>
            <person name="Ravi A."/>
            <person name="Getino M."/>
            <person name="Pursley I."/>
            <person name="Horton D.L."/>
            <person name="Alikhan N.-F."/>
            <person name="Baker D."/>
            <person name="Gharbi K."/>
            <person name="Hall N."/>
            <person name="Watson M."/>
            <person name="Adriaenssens E.M."/>
            <person name="Foster-Nyarko E."/>
            <person name="Jarju S."/>
            <person name="Secka A."/>
            <person name="Antonio M."/>
            <person name="Oren A."/>
            <person name="Chaudhuri R."/>
            <person name="La Ragione R.M."/>
            <person name="Hildebrand F."/>
            <person name="Pallen M.J."/>
        </authorList>
    </citation>
    <scope>NUCLEOTIDE SEQUENCE [LARGE SCALE GENOMIC DNA]</scope>
    <source>
        <strain evidence="4 5">Sa1CUA4</strain>
    </source>
</reference>
<evidence type="ECO:0008006" key="6">
    <source>
        <dbReference type="Google" id="ProtNLM"/>
    </source>
</evidence>
<keyword evidence="2" id="KW-1133">Transmembrane helix</keyword>
<feature type="region of interest" description="Disordered" evidence="1">
    <location>
        <begin position="1"/>
        <end position="45"/>
    </location>
</feature>
<dbReference type="EMBL" id="JACSPM010000007">
    <property type="protein sequence ID" value="MBD8024989.1"/>
    <property type="molecule type" value="Genomic_DNA"/>
</dbReference>
<accession>A0ABR8X6Q0</accession>
<sequence length="216" mass="20599">MAPPAAAPAAPAAPAPTTWAAPSAPPFGAPSAVAPSPTPAGSASPAGGAYAPPAGYALPAGYGTHAPAPGAPGAPYVGAPGAASAHRPSGRGLGVVAFVLATVVTVGAALGAAISAFAIGLGAGREIAGRPFTADFDWSVLAPVRESVLLAEVSFWLGTALGVWALVQGIIALVKDRGRAWAIAAIVVAALGPIVFFTILQGFLTAGLGAGTGIGG</sequence>
<keyword evidence="2" id="KW-0472">Membrane</keyword>
<feature type="compositionally biased region" description="Low complexity" evidence="1">
    <location>
        <begin position="29"/>
        <end position="45"/>
    </location>
</feature>
<evidence type="ECO:0000256" key="2">
    <source>
        <dbReference type="SAM" id="Phobius"/>
    </source>
</evidence>
<evidence type="ECO:0000313" key="4">
    <source>
        <dbReference type="EMBL" id="MBD8024989.1"/>
    </source>
</evidence>
<evidence type="ECO:0000313" key="5">
    <source>
        <dbReference type="Proteomes" id="UP000602532"/>
    </source>
</evidence>
<keyword evidence="3" id="KW-0732">Signal</keyword>
<keyword evidence="5" id="KW-1185">Reference proteome</keyword>
<keyword evidence="2" id="KW-0812">Transmembrane</keyword>
<comment type="caution">
    <text evidence="4">The sequence shown here is derived from an EMBL/GenBank/DDBJ whole genome shotgun (WGS) entry which is preliminary data.</text>
</comment>
<organism evidence="4 5">
    <name type="scientific">Microbacterium gallinarum</name>
    <dbReference type="NCBI Taxonomy" id="2762209"/>
    <lineage>
        <taxon>Bacteria</taxon>
        <taxon>Bacillati</taxon>
        <taxon>Actinomycetota</taxon>
        <taxon>Actinomycetes</taxon>
        <taxon>Micrococcales</taxon>
        <taxon>Microbacteriaceae</taxon>
        <taxon>Microbacterium</taxon>
    </lineage>
</organism>
<proteinExistence type="predicted"/>
<evidence type="ECO:0000256" key="3">
    <source>
        <dbReference type="SAM" id="SignalP"/>
    </source>
</evidence>
<dbReference type="Proteomes" id="UP000602532">
    <property type="component" value="Unassembled WGS sequence"/>
</dbReference>
<feature type="transmembrane region" description="Helical" evidence="2">
    <location>
        <begin position="153"/>
        <end position="174"/>
    </location>
</feature>
<name>A0ABR8X6Q0_9MICO</name>
<feature type="transmembrane region" description="Helical" evidence="2">
    <location>
        <begin position="95"/>
        <end position="121"/>
    </location>
</feature>
<feature type="signal peptide" evidence="3">
    <location>
        <begin position="1"/>
        <end position="20"/>
    </location>
</feature>
<protein>
    <recommendedName>
        <fullName evidence="6">Yip1 domain-containing protein</fullName>
    </recommendedName>
</protein>
<feature type="chain" id="PRO_5045990602" description="Yip1 domain-containing protein" evidence="3">
    <location>
        <begin position="21"/>
        <end position="216"/>
    </location>
</feature>